<dbReference type="Proteomes" id="UP000245946">
    <property type="component" value="Unassembled WGS sequence"/>
</dbReference>
<name>A0A316ZBG8_9BASI</name>
<protein>
    <recommendedName>
        <fullName evidence="2">Protein N-terminal glutamine amidohydrolase alpha beta roll domain-containing protein</fullName>
    </recommendedName>
</protein>
<feature type="compositionally biased region" description="Low complexity" evidence="1">
    <location>
        <begin position="54"/>
        <end position="69"/>
    </location>
</feature>
<evidence type="ECO:0000313" key="3">
    <source>
        <dbReference type="EMBL" id="PWN98636.1"/>
    </source>
</evidence>
<dbReference type="GeneID" id="37267347"/>
<dbReference type="EMBL" id="KZ819291">
    <property type="protein sequence ID" value="PWN98636.1"/>
    <property type="molecule type" value="Genomic_DNA"/>
</dbReference>
<evidence type="ECO:0000256" key="1">
    <source>
        <dbReference type="SAM" id="MobiDB-lite"/>
    </source>
</evidence>
<evidence type="ECO:0000313" key="4">
    <source>
        <dbReference type="Proteomes" id="UP000245946"/>
    </source>
</evidence>
<accession>A0A316ZBG8</accession>
<feature type="domain" description="Protein N-terminal glutamine amidohydrolase alpha beta roll" evidence="2">
    <location>
        <begin position="84"/>
        <end position="137"/>
    </location>
</feature>
<reference evidence="3 4" key="1">
    <citation type="journal article" date="2018" name="Mol. Biol. Evol.">
        <title>Broad Genomic Sampling Reveals a Smut Pathogenic Ancestry of the Fungal Clade Ustilaginomycotina.</title>
        <authorList>
            <person name="Kijpornyongpan T."/>
            <person name="Mondo S.J."/>
            <person name="Barry K."/>
            <person name="Sandor L."/>
            <person name="Lee J."/>
            <person name="Lipzen A."/>
            <person name="Pangilinan J."/>
            <person name="LaButti K."/>
            <person name="Hainaut M."/>
            <person name="Henrissat B."/>
            <person name="Grigoriev I.V."/>
            <person name="Spatafora J.W."/>
            <person name="Aime M.C."/>
        </authorList>
    </citation>
    <scope>NUCLEOTIDE SEQUENCE [LARGE SCALE GENOMIC DNA]</scope>
    <source>
        <strain evidence="3 4">MCA 4186</strain>
    </source>
</reference>
<keyword evidence="4" id="KW-1185">Reference proteome</keyword>
<gene>
    <name evidence="3" type="ORF">FA09DRAFT_272004</name>
</gene>
<dbReference type="GO" id="GO:0016811">
    <property type="term" value="F:hydrolase activity, acting on carbon-nitrogen (but not peptide) bonds, in linear amides"/>
    <property type="evidence" value="ECO:0007669"/>
    <property type="project" value="InterPro"/>
</dbReference>
<dbReference type="AlphaFoldDB" id="A0A316ZBG8"/>
<proteinExistence type="predicted"/>
<dbReference type="InterPro" id="IPR023128">
    <property type="entry name" value="Prot_N_Gln_amidohydro_ab_roll"/>
</dbReference>
<organism evidence="3 4">
    <name type="scientific">Tilletiopsis washingtonensis</name>
    <dbReference type="NCBI Taxonomy" id="58919"/>
    <lineage>
        <taxon>Eukaryota</taxon>
        <taxon>Fungi</taxon>
        <taxon>Dikarya</taxon>
        <taxon>Basidiomycota</taxon>
        <taxon>Ustilaginomycotina</taxon>
        <taxon>Exobasidiomycetes</taxon>
        <taxon>Entylomatales</taxon>
        <taxon>Entylomatales incertae sedis</taxon>
        <taxon>Tilletiopsis</taxon>
    </lineage>
</organism>
<dbReference type="RefSeq" id="XP_025598915.1">
    <property type="nucleotide sequence ID" value="XM_025739801.1"/>
</dbReference>
<evidence type="ECO:0000259" key="2">
    <source>
        <dbReference type="Pfam" id="PF09764"/>
    </source>
</evidence>
<sequence>MSAQPGELGASVPGAPASTSRARSFSLRRLRARSATGSPSRASEADRPPVPGLSSPHGTAAGSASSGPAAPLPPAFPAACAERYAACYCEENVYRLCAELSVELAQRNAAARASGDSQRWDAWAVVVSSIDQRVSLALDRWDSTGC</sequence>
<feature type="region of interest" description="Disordered" evidence="1">
    <location>
        <begin position="1"/>
        <end position="69"/>
    </location>
</feature>
<dbReference type="Gene3D" id="3.10.620.10">
    <property type="entry name" value="Protein N-terminal glutamine amidohydrolase, alpha beta roll"/>
    <property type="match status" value="1"/>
</dbReference>
<dbReference type="Pfam" id="PF09764">
    <property type="entry name" value="Nt_Gln_amidase"/>
    <property type="match status" value="1"/>
</dbReference>
<dbReference type="InterPro" id="IPR037132">
    <property type="entry name" value="N_Gln_amidohydro_ab_roll_sf"/>
</dbReference>